<protein>
    <recommendedName>
        <fullName evidence="8">Major facilitator superfamily (MFS) profile domain-containing protein</fullName>
    </recommendedName>
</protein>
<dbReference type="GeneID" id="27359352"/>
<feature type="domain" description="Major facilitator superfamily (MFS) profile" evidence="8">
    <location>
        <begin position="73"/>
        <end position="496"/>
    </location>
</feature>
<feature type="transmembrane region" description="Helical" evidence="7">
    <location>
        <begin position="69"/>
        <end position="86"/>
    </location>
</feature>
<name>A0A0D2E1R5_9EURO</name>
<feature type="transmembrane region" description="Helical" evidence="7">
    <location>
        <begin position="469"/>
        <end position="490"/>
    </location>
</feature>
<keyword evidence="3 7" id="KW-0812">Transmembrane</keyword>
<accession>A0A0D2E1R5</accession>
<dbReference type="SUPFAM" id="SSF103473">
    <property type="entry name" value="MFS general substrate transporter"/>
    <property type="match status" value="1"/>
</dbReference>
<dbReference type="InterPro" id="IPR020846">
    <property type="entry name" value="MFS_dom"/>
</dbReference>
<sequence length="514" mass="57436">MVYTSDVKQARPEHGEYAEESSEAQATYEKELRDAEALREHAPDIPLREAMEAQTLADQRRLKKIMRKVDFRQITILALVYIWAYIDRSNLGNANIAGMRKDLDTDVSNRYSVLTMIFFIGYALVDIPAMWLTRKLGPAFWIGSIGLAWSVITIGQGFCNTWGSLAVCRALLGFLEGGLVPGVLYLLGCWYTRYEIGIRIAAFYVIGIMSAGLSGLMAYGLEKMEGTAGIRGWRWIFIIEGVVSGVVALASYFLIIDFPERAAKKNSMGLPRFLTPEEAALVLARIEHDRGDAVEEKLTWALFASYIQDWKLWEFPFYLLLNNAALYAFAYFLPVILKDGFGYSTAKAQVMTFPPYLVGGVWMIICGYLGDRLRTRGPIMIANCAIYIIGIVMVGWCTDTRARYAGVFVGQMGIVGNVPLQWAYAHNNLVGQLKKGLAMAMMTMGGAVSGIITGNVFRSQDAPGYRPGLWVSIAFNILYAVLVAKNFVLFRRENRRADRGEIVIMGQPGFRYTL</sequence>
<dbReference type="EMBL" id="KN847337">
    <property type="protein sequence ID" value="KIW41754.1"/>
    <property type="molecule type" value="Genomic_DNA"/>
</dbReference>
<feature type="region of interest" description="Disordered" evidence="6">
    <location>
        <begin position="1"/>
        <end position="30"/>
    </location>
</feature>
<feature type="transmembrane region" description="Helical" evidence="7">
    <location>
        <begin position="353"/>
        <end position="370"/>
    </location>
</feature>
<gene>
    <name evidence="9" type="ORF">PV06_07278</name>
</gene>
<feature type="compositionally biased region" description="Basic and acidic residues" evidence="6">
    <location>
        <begin position="8"/>
        <end position="17"/>
    </location>
</feature>
<evidence type="ECO:0000313" key="9">
    <source>
        <dbReference type="EMBL" id="KIW41754.1"/>
    </source>
</evidence>
<dbReference type="InterPro" id="IPR036259">
    <property type="entry name" value="MFS_trans_sf"/>
</dbReference>
<dbReference type="GO" id="GO:0016020">
    <property type="term" value="C:membrane"/>
    <property type="evidence" value="ECO:0007669"/>
    <property type="project" value="UniProtKB-SubCell"/>
</dbReference>
<dbReference type="AlphaFoldDB" id="A0A0D2E1R5"/>
<evidence type="ECO:0000256" key="4">
    <source>
        <dbReference type="ARBA" id="ARBA00022989"/>
    </source>
</evidence>
<organism evidence="9 10">
    <name type="scientific">Exophiala oligosperma</name>
    <dbReference type="NCBI Taxonomy" id="215243"/>
    <lineage>
        <taxon>Eukaryota</taxon>
        <taxon>Fungi</taxon>
        <taxon>Dikarya</taxon>
        <taxon>Ascomycota</taxon>
        <taxon>Pezizomycotina</taxon>
        <taxon>Eurotiomycetes</taxon>
        <taxon>Chaetothyriomycetidae</taxon>
        <taxon>Chaetothyriales</taxon>
        <taxon>Herpotrichiellaceae</taxon>
        <taxon>Exophiala</taxon>
    </lineage>
</organism>
<evidence type="ECO:0000256" key="5">
    <source>
        <dbReference type="ARBA" id="ARBA00023136"/>
    </source>
</evidence>
<evidence type="ECO:0000313" key="10">
    <source>
        <dbReference type="Proteomes" id="UP000053342"/>
    </source>
</evidence>
<dbReference type="OrthoDB" id="3639251at2759"/>
<feature type="transmembrane region" description="Helical" evidence="7">
    <location>
        <begin position="377"/>
        <end position="396"/>
    </location>
</feature>
<dbReference type="PROSITE" id="PS50850">
    <property type="entry name" value="MFS"/>
    <property type="match status" value="1"/>
</dbReference>
<dbReference type="FunFam" id="1.20.1250.20:FF:000018">
    <property type="entry name" value="MFS transporter permease"/>
    <property type="match status" value="1"/>
</dbReference>
<feature type="transmembrane region" description="Helical" evidence="7">
    <location>
        <begin position="200"/>
        <end position="221"/>
    </location>
</feature>
<proteinExistence type="predicted"/>
<dbReference type="PANTHER" id="PTHR43791">
    <property type="entry name" value="PERMEASE-RELATED"/>
    <property type="match status" value="1"/>
</dbReference>
<keyword evidence="4 7" id="KW-1133">Transmembrane helix</keyword>
<evidence type="ECO:0000256" key="1">
    <source>
        <dbReference type="ARBA" id="ARBA00004141"/>
    </source>
</evidence>
<dbReference type="VEuPathDB" id="FungiDB:PV06_07278"/>
<evidence type="ECO:0000256" key="3">
    <source>
        <dbReference type="ARBA" id="ARBA00022692"/>
    </source>
</evidence>
<comment type="subcellular location">
    <subcellularLocation>
        <location evidence="1">Membrane</location>
        <topology evidence="1">Multi-pass membrane protein</topology>
    </subcellularLocation>
</comment>
<feature type="transmembrane region" description="Helical" evidence="7">
    <location>
        <begin position="402"/>
        <end position="425"/>
    </location>
</feature>
<dbReference type="InterPro" id="IPR011701">
    <property type="entry name" value="MFS"/>
</dbReference>
<dbReference type="GO" id="GO:0022857">
    <property type="term" value="F:transmembrane transporter activity"/>
    <property type="evidence" value="ECO:0007669"/>
    <property type="project" value="InterPro"/>
</dbReference>
<dbReference type="FunFam" id="1.20.1250.20:FF:000013">
    <property type="entry name" value="MFS general substrate transporter"/>
    <property type="match status" value="1"/>
</dbReference>
<evidence type="ECO:0000259" key="8">
    <source>
        <dbReference type="PROSITE" id="PS50850"/>
    </source>
</evidence>
<reference evidence="9 10" key="1">
    <citation type="submission" date="2015-01" db="EMBL/GenBank/DDBJ databases">
        <title>The Genome Sequence of Exophiala oligosperma CBS72588.</title>
        <authorList>
            <consortium name="The Broad Institute Genomics Platform"/>
            <person name="Cuomo C."/>
            <person name="de Hoog S."/>
            <person name="Gorbushina A."/>
            <person name="Stielow B."/>
            <person name="Teixiera M."/>
            <person name="Abouelleil A."/>
            <person name="Chapman S.B."/>
            <person name="Priest M."/>
            <person name="Young S.K."/>
            <person name="Wortman J."/>
            <person name="Nusbaum C."/>
            <person name="Birren B."/>
        </authorList>
    </citation>
    <scope>NUCLEOTIDE SEQUENCE [LARGE SCALE GENOMIC DNA]</scope>
    <source>
        <strain evidence="9 10">CBS 72588</strain>
    </source>
</reference>
<feature type="transmembrane region" description="Helical" evidence="7">
    <location>
        <begin position="139"/>
        <end position="158"/>
    </location>
</feature>
<dbReference type="Gene3D" id="1.20.1250.20">
    <property type="entry name" value="MFS general substrate transporter like domains"/>
    <property type="match status" value="2"/>
</dbReference>
<dbReference type="Proteomes" id="UP000053342">
    <property type="component" value="Unassembled WGS sequence"/>
</dbReference>
<keyword evidence="10" id="KW-1185">Reference proteome</keyword>
<keyword evidence="2" id="KW-0813">Transport</keyword>
<feature type="transmembrane region" description="Helical" evidence="7">
    <location>
        <begin position="111"/>
        <end position="132"/>
    </location>
</feature>
<feature type="transmembrane region" description="Helical" evidence="7">
    <location>
        <begin position="315"/>
        <end position="333"/>
    </location>
</feature>
<evidence type="ECO:0000256" key="7">
    <source>
        <dbReference type="SAM" id="Phobius"/>
    </source>
</evidence>
<dbReference type="PANTHER" id="PTHR43791:SF47">
    <property type="entry name" value="MAJOR FACILITATOR SUPERFAMILY (MFS) PROFILE DOMAIN-CONTAINING PROTEIN-RELATED"/>
    <property type="match status" value="1"/>
</dbReference>
<keyword evidence="5 7" id="KW-0472">Membrane</keyword>
<feature type="transmembrane region" description="Helical" evidence="7">
    <location>
        <begin position="170"/>
        <end position="188"/>
    </location>
</feature>
<dbReference type="RefSeq" id="XP_016261970.1">
    <property type="nucleotide sequence ID" value="XM_016408490.1"/>
</dbReference>
<feature type="transmembrane region" description="Helical" evidence="7">
    <location>
        <begin position="233"/>
        <end position="255"/>
    </location>
</feature>
<feature type="transmembrane region" description="Helical" evidence="7">
    <location>
        <begin position="437"/>
        <end position="457"/>
    </location>
</feature>
<evidence type="ECO:0000256" key="6">
    <source>
        <dbReference type="SAM" id="MobiDB-lite"/>
    </source>
</evidence>
<evidence type="ECO:0000256" key="2">
    <source>
        <dbReference type="ARBA" id="ARBA00022448"/>
    </source>
</evidence>
<dbReference type="Pfam" id="PF07690">
    <property type="entry name" value="MFS_1"/>
    <property type="match status" value="1"/>
</dbReference>
<dbReference type="HOGENOM" id="CLU_001265_0_1_1"/>